<keyword evidence="1" id="KW-0805">Transcription regulation</keyword>
<dbReference type="CDD" id="cd00038">
    <property type="entry name" value="CAP_ED"/>
    <property type="match status" value="1"/>
</dbReference>
<dbReference type="SUPFAM" id="SSF46785">
    <property type="entry name" value="Winged helix' DNA-binding domain"/>
    <property type="match status" value="1"/>
</dbReference>
<organism evidence="6 7">
    <name type="scientific">Pseudomonas putida ND6</name>
    <dbReference type="NCBI Taxonomy" id="231023"/>
    <lineage>
        <taxon>Bacteria</taxon>
        <taxon>Pseudomonadati</taxon>
        <taxon>Pseudomonadota</taxon>
        <taxon>Gammaproteobacteria</taxon>
        <taxon>Pseudomonadales</taxon>
        <taxon>Pseudomonadaceae</taxon>
        <taxon>Pseudomonas</taxon>
    </lineage>
</organism>
<evidence type="ECO:0000256" key="1">
    <source>
        <dbReference type="ARBA" id="ARBA00023015"/>
    </source>
</evidence>
<gene>
    <name evidence="6" type="ORF">YSA_10820</name>
</gene>
<keyword evidence="2" id="KW-0238">DNA-binding</keyword>
<feature type="domain" description="Cyclic nucleotide-binding" evidence="4">
    <location>
        <begin position="43"/>
        <end position="127"/>
    </location>
</feature>
<dbReference type="PROSITE" id="PS50042">
    <property type="entry name" value="CNMP_BINDING_3"/>
    <property type="match status" value="1"/>
</dbReference>
<sequence>MEPLTSIDTRLQKSRGILMSGPAEMGAKLQVKCLACSLSRLCLAASLSADEVAKLERIVRRNRPLKRGEYLFKANEPMEHVYTLRSGAIKNFLLDAEGTERVIGFLLPGEMLGLDAIGASCYRSFAVALEVSLVCAIRLDQLVDLSGQISGLRYQLLHMLSLGIQGKDEHLRCCHGRAEQRLAIFLLGMSARYQARGLQADVFNLPMSRGDIANYLDLTQETVSRLFSRFVHAGFMLCAGREVRLIDMQGLVNLTRLEEPT</sequence>
<dbReference type="Gene3D" id="2.60.120.10">
    <property type="entry name" value="Jelly Rolls"/>
    <property type="match status" value="1"/>
</dbReference>
<evidence type="ECO:0000259" key="5">
    <source>
        <dbReference type="PROSITE" id="PS51063"/>
    </source>
</evidence>
<dbReference type="Pfam" id="PF13545">
    <property type="entry name" value="HTH_Crp_2"/>
    <property type="match status" value="1"/>
</dbReference>
<dbReference type="SUPFAM" id="SSF51206">
    <property type="entry name" value="cAMP-binding domain-like"/>
    <property type="match status" value="1"/>
</dbReference>
<evidence type="ECO:0000256" key="2">
    <source>
        <dbReference type="ARBA" id="ARBA00023125"/>
    </source>
</evidence>
<dbReference type="SMART" id="SM00419">
    <property type="entry name" value="HTH_CRP"/>
    <property type="match status" value="1"/>
</dbReference>
<dbReference type="InterPro" id="IPR012318">
    <property type="entry name" value="HTH_CRP"/>
</dbReference>
<dbReference type="SMART" id="SM00100">
    <property type="entry name" value="cNMP"/>
    <property type="match status" value="1"/>
</dbReference>
<feature type="domain" description="HTH crp-type" evidence="5">
    <location>
        <begin position="176"/>
        <end position="249"/>
    </location>
</feature>
<dbReference type="PRINTS" id="PR00034">
    <property type="entry name" value="HTHCRP"/>
</dbReference>
<dbReference type="HOGENOM" id="CLU_075053_0_2_6"/>
<keyword evidence="3" id="KW-0804">Transcription</keyword>
<dbReference type="PANTHER" id="PTHR24567:SF75">
    <property type="entry name" value="FUMARATE AND NITRATE REDUCTION REGULATORY PROTEIN"/>
    <property type="match status" value="1"/>
</dbReference>
<dbReference type="InterPro" id="IPR036390">
    <property type="entry name" value="WH_DNA-bd_sf"/>
</dbReference>
<dbReference type="InterPro" id="IPR014710">
    <property type="entry name" value="RmlC-like_jellyroll"/>
</dbReference>
<evidence type="ECO:0000313" key="7">
    <source>
        <dbReference type="Proteomes" id="UP000005268"/>
    </source>
</evidence>
<dbReference type="Pfam" id="PF00027">
    <property type="entry name" value="cNMP_binding"/>
    <property type="match status" value="1"/>
</dbReference>
<proteinExistence type="predicted"/>
<evidence type="ECO:0000259" key="4">
    <source>
        <dbReference type="PROSITE" id="PS50042"/>
    </source>
</evidence>
<dbReference type="GO" id="GO:0003677">
    <property type="term" value="F:DNA binding"/>
    <property type="evidence" value="ECO:0007669"/>
    <property type="project" value="UniProtKB-KW"/>
</dbReference>
<reference evidence="6 7" key="1">
    <citation type="journal article" date="2012" name="J. Bacteriol.">
        <title>Complete Genome Sequence of the Naphthalene-Degrading Pseudomonas putida Strain ND6.</title>
        <authorList>
            <person name="Li S."/>
            <person name="Zhao H."/>
            <person name="Li Y."/>
            <person name="Niu S."/>
            <person name="Cai B."/>
        </authorList>
    </citation>
    <scope>NUCLEOTIDE SEQUENCE [LARGE SCALE GENOMIC DNA]</scope>
    <source>
        <strain evidence="6 7">ND6</strain>
    </source>
</reference>
<dbReference type="PATRIC" id="fig|231023.4.peg.5198"/>
<evidence type="ECO:0000313" key="6">
    <source>
        <dbReference type="EMBL" id="AFK72638.1"/>
    </source>
</evidence>
<accession>I3V4G7</accession>
<dbReference type="PROSITE" id="PS51063">
    <property type="entry name" value="HTH_CRP_2"/>
    <property type="match status" value="1"/>
</dbReference>
<evidence type="ECO:0000256" key="3">
    <source>
        <dbReference type="ARBA" id="ARBA00023163"/>
    </source>
</evidence>
<dbReference type="InterPro" id="IPR050397">
    <property type="entry name" value="Env_Response_Regulators"/>
</dbReference>
<dbReference type="InterPro" id="IPR000595">
    <property type="entry name" value="cNMP-bd_dom"/>
</dbReference>
<dbReference type="Proteomes" id="UP000005268">
    <property type="component" value="Chromosome"/>
</dbReference>
<dbReference type="FunFam" id="1.10.10.10:FF:000028">
    <property type="entry name" value="Fumarate/nitrate reduction transcriptional regulator Fnr"/>
    <property type="match status" value="1"/>
</dbReference>
<dbReference type="PANTHER" id="PTHR24567">
    <property type="entry name" value="CRP FAMILY TRANSCRIPTIONAL REGULATORY PROTEIN"/>
    <property type="match status" value="1"/>
</dbReference>
<dbReference type="KEGG" id="ppi:YSA_10820"/>
<dbReference type="CDD" id="cd00092">
    <property type="entry name" value="HTH_CRP"/>
    <property type="match status" value="1"/>
</dbReference>
<dbReference type="GO" id="GO:0005829">
    <property type="term" value="C:cytosol"/>
    <property type="evidence" value="ECO:0007669"/>
    <property type="project" value="TreeGrafter"/>
</dbReference>
<name>I3V4G7_PSEPU</name>
<dbReference type="Gene3D" id="1.10.10.10">
    <property type="entry name" value="Winged helix-like DNA-binding domain superfamily/Winged helix DNA-binding domain"/>
    <property type="match status" value="1"/>
</dbReference>
<dbReference type="AlphaFoldDB" id="I3V4G7"/>
<protein>
    <submittedName>
        <fullName evidence="6">CRP/FNR family transcriptional regulator</fullName>
    </submittedName>
</protein>
<dbReference type="InterPro" id="IPR018490">
    <property type="entry name" value="cNMP-bd_dom_sf"/>
</dbReference>
<dbReference type="EMBL" id="CP003588">
    <property type="protein sequence ID" value="AFK72638.1"/>
    <property type="molecule type" value="Genomic_DNA"/>
</dbReference>
<dbReference type="InterPro" id="IPR036388">
    <property type="entry name" value="WH-like_DNA-bd_sf"/>
</dbReference>
<dbReference type="GO" id="GO:0003700">
    <property type="term" value="F:DNA-binding transcription factor activity"/>
    <property type="evidence" value="ECO:0007669"/>
    <property type="project" value="TreeGrafter"/>
</dbReference>